<dbReference type="Proteomes" id="UP001167160">
    <property type="component" value="Unassembled WGS sequence"/>
</dbReference>
<reference evidence="1" key="1">
    <citation type="journal article" date="2023" name="Int. J. Syst. Evol. Microbiol.">
        <title>Streptomyces meridianus sp. nov. isolated from brackish water of the Tagus estuary in Alcochete, Portugal.</title>
        <authorList>
            <person name="Santos J.D.N."/>
            <person name="Klimek D."/>
            <person name="Calusinska M."/>
            <person name="Lobo Da Cunha A."/>
            <person name="Catita J."/>
            <person name="Goncalves H."/>
            <person name="Gonzalez I."/>
            <person name="Reyes F."/>
            <person name="Lage O.M."/>
        </authorList>
    </citation>
    <scope>NUCLEOTIDE SEQUENCE</scope>
    <source>
        <strain evidence="1">MTZ3.1</strain>
    </source>
</reference>
<organism evidence="1 2">
    <name type="scientific">Streptomyces meridianus</name>
    <dbReference type="NCBI Taxonomy" id="2938945"/>
    <lineage>
        <taxon>Bacteria</taxon>
        <taxon>Bacillati</taxon>
        <taxon>Actinomycetota</taxon>
        <taxon>Actinomycetes</taxon>
        <taxon>Kitasatosporales</taxon>
        <taxon>Streptomycetaceae</taxon>
        <taxon>Streptomyces</taxon>
    </lineage>
</organism>
<evidence type="ECO:0008006" key="3">
    <source>
        <dbReference type="Google" id="ProtNLM"/>
    </source>
</evidence>
<proteinExistence type="predicted"/>
<dbReference type="EMBL" id="JAMQGM010000023">
    <property type="protein sequence ID" value="MCM2577890.1"/>
    <property type="molecule type" value="Genomic_DNA"/>
</dbReference>
<evidence type="ECO:0000313" key="1">
    <source>
        <dbReference type="EMBL" id="MCM2577890.1"/>
    </source>
</evidence>
<evidence type="ECO:0000313" key="2">
    <source>
        <dbReference type="Proteomes" id="UP001167160"/>
    </source>
</evidence>
<gene>
    <name evidence="1" type="ORF">M1E25_11070</name>
</gene>
<dbReference type="RefSeq" id="WP_251413384.1">
    <property type="nucleotide sequence ID" value="NZ_JAMQGM010000023.1"/>
</dbReference>
<comment type="caution">
    <text evidence="1">The sequence shown here is derived from an EMBL/GenBank/DDBJ whole genome shotgun (WGS) entry which is preliminary data.</text>
</comment>
<sequence length="221" mass="22842">MTAGRYGPGPEPRRVRRFRRPARTWAGLLLACAVAAGAGGCGIRGTSVPVDAGAAPVRVSCDAPADRSTQRPHSVRIVRVDAFLVCSAQLRPVHRAVPAVPDPAGAGRLRLARSLLDQLQAHPASREAAAGFGTEVPDDLTVRGARPGDPAGALRLSRPPGELPSYALAQLVCTFAAPQAGGNGQFVVLGGPGKSPVERYVCDGRLRANPESAADRGVPVT</sequence>
<keyword evidence="2" id="KW-1185">Reference proteome</keyword>
<protein>
    <recommendedName>
        <fullName evidence="3">Lipoprotein</fullName>
    </recommendedName>
</protein>
<name>A0ABT0X6E2_9ACTN</name>
<accession>A0ABT0X6E2</accession>